<dbReference type="EMBL" id="LSSN01003079">
    <property type="protein sequence ID" value="OMJ14407.1"/>
    <property type="molecule type" value="Genomic_DNA"/>
</dbReference>
<sequence length="287" mass="32645">MSENINKRAGIPDNYIHSKEDLDLISSKAKEQSSADEIKRNIRSISPGRPSIKPTECFYEPSSVDNFDTSSIEKYVINTLRHGHGNDIDRNESKNHTHGKSPGESLSKYSVLPKLIISDYENEPEYESSDESNQSDTAHTVLTEHNSPSNVGSSDIANNYKYTSKESIKKINASFKSFEESLIKKIKQYSINFFSNFHELKTSALFTKSYFNSATLTNNQQHHRNSKFASSRSQEIKGKNSFLNDDVLNGFRSLYGYPDDSHDEHLNKKFKAVVPKNIDGQKSPWRF</sequence>
<dbReference type="AlphaFoldDB" id="A0A1R1XID7"/>
<gene>
    <name evidence="2" type="ORF">AYI70_g7894</name>
</gene>
<feature type="compositionally biased region" description="Basic and acidic residues" evidence="1">
    <location>
        <begin position="84"/>
        <end position="95"/>
    </location>
</feature>
<evidence type="ECO:0000313" key="2">
    <source>
        <dbReference type="EMBL" id="OMJ14407.1"/>
    </source>
</evidence>
<comment type="caution">
    <text evidence="2">The sequence shown here is derived from an EMBL/GenBank/DDBJ whole genome shotgun (WGS) entry which is preliminary data.</text>
</comment>
<feature type="compositionally biased region" description="Basic and acidic residues" evidence="1">
    <location>
        <begin position="27"/>
        <end position="40"/>
    </location>
</feature>
<protein>
    <submittedName>
        <fullName evidence="2">Uncharacterized protein</fullName>
    </submittedName>
</protein>
<organism evidence="2 3">
    <name type="scientific">Smittium culicis</name>
    <dbReference type="NCBI Taxonomy" id="133412"/>
    <lineage>
        <taxon>Eukaryota</taxon>
        <taxon>Fungi</taxon>
        <taxon>Fungi incertae sedis</taxon>
        <taxon>Zoopagomycota</taxon>
        <taxon>Kickxellomycotina</taxon>
        <taxon>Harpellomycetes</taxon>
        <taxon>Harpellales</taxon>
        <taxon>Legeriomycetaceae</taxon>
        <taxon>Smittium</taxon>
    </lineage>
</organism>
<name>A0A1R1XID7_9FUNG</name>
<accession>A0A1R1XID7</accession>
<dbReference type="Proteomes" id="UP000187283">
    <property type="component" value="Unassembled WGS sequence"/>
</dbReference>
<dbReference type="OrthoDB" id="5668129at2759"/>
<proteinExistence type="predicted"/>
<evidence type="ECO:0000313" key="3">
    <source>
        <dbReference type="Proteomes" id="UP000187283"/>
    </source>
</evidence>
<reference evidence="2 3" key="1">
    <citation type="submission" date="2017-01" db="EMBL/GenBank/DDBJ databases">
        <authorList>
            <person name="Mah S.A."/>
            <person name="Swanson W.J."/>
            <person name="Moy G.W."/>
            <person name="Vacquier V.D."/>
        </authorList>
    </citation>
    <scope>NUCLEOTIDE SEQUENCE [LARGE SCALE GENOMIC DNA]</scope>
    <source>
        <strain evidence="2 3">GSMNP</strain>
    </source>
</reference>
<feature type="region of interest" description="Disordered" evidence="1">
    <location>
        <begin position="83"/>
        <end position="106"/>
    </location>
</feature>
<evidence type="ECO:0000256" key="1">
    <source>
        <dbReference type="SAM" id="MobiDB-lite"/>
    </source>
</evidence>
<keyword evidence="3" id="KW-1185">Reference proteome</keyword>
<feature type="region of interest" description="Disordered" evidence="1">
    <location>
        <begin position="27"/>
        <end position="55"/>
    </location>
</feature>